<dbReference type="SUPFAM" id="SSF53448">
    <property type="entry name" value="Nucleotide-diphospho-sugar transferases"/>
    <property type="match status" value="1"/>
</dbReference>
<dbReference type="Gene3D" id="3.90.550.10">
    <property type="entry name" value="Spore Coat Polysaccharide Biosynthesis Protein SpsA, Chain A"/>
    <property type="match status" value="1"/>
</dbReference>
<dbReference type="AlphaFoldDB" id="A0A5C6MBB9"/>
<sequence length="376" mass="43488">MNKNISIAIICKDEERVIERCLSAISKDSSMNDEIIVIDTGSTDNTLEILSTIKNIKIYHFTWDDDFSKARNFAISKATKDWVFFIDSDEVLVEESLDNLRNTIEKCMNTANKKDTIVFSPRVINSDDTVVYNAGRIIPNNNTVEYDGCVHEYPVTRDKNYNLVALKLSNTIVEHDGYEKVILKNKKKAIRNTKLIKKILKKNPDSSRYYYFYFRDAKPLLSEKEYENGMVNFFNKFPNDIYANQVAKDLANFYIGISEFQNAEKYITMLFESADKGNVDDRYLGILLTAINEIQKTKVKQKELLKLLIYSKENILKDKEVIFDKGYSFDDLIGILFFQLEEYKTAYKISKSLDTSKYSSNISEIFSKLIGTIDNT</sequence>
<comment type="caution">
    <text evidence="2">The sequence shown here is derived from an EMBL/GenBank/DDBJ whole genome shotgun (WGS) entry which is preliminary data.</text>
</comment>
<dbReference type="PANTHER" id="PTHR43630">
    <property type="entry name" value="POLY-BETA-1,6-N-ACETYL-D-GLUCOSAMINE SYNTHASE"/>
    <property type="match status" value="1"/>
</dbReference>
<reference evidence="2 3" key="1">
    <citation type="submission" date="2019-04" db="EMBL/GenBank/DDBJ databases">
        <title>In vitro growth and metabolic characteristics of meat-borne Lactobacillus algidus strains.</title>
        <authorList>
            <person name="Sade E."/>
            <person name="Per J."/>
            <person name="Tytti H."/>
            <person name="Johanna B.K."/>
        </authorList>
    </citation>
    <scope>NUCLEOTIDE SEQUENCE [LARGE SCALE GENOMIC DNA]</scope>
    <source>
        <strain evidence="2 3">LTS37-1</strain>
    </source>
</reference>
<proteinExistence type="predicted"/>
<dbReference type="InterPro" id="IPR001173">
    <property type="entry name" value="Glyco_trans_2-like"/>
</dbReference>
<protein>
    <recommendedName>
        <fullName evidence="1">Glycosyltransferase 2-like domain-containing protein</fullName>
    </recommendedName>
</protein>
<dbReference type="InterPro" id="IPR029044">
    <property type="entry name" value="Nucleotide-diphossugar_trans"/>
</dbReference>
<organism evidence="2 3">
    <name type="scientific">Dellaglioa algida</name>
    <dbReference type="NCBI Taxonomy" id="105612"/>
    <lineage>
        <taxon>Bacteria</taxon>
        <taxon>Bacillati</taxon>
        <taxon>Bacillota</taxon>
        <taxon>Bacilli</taxon>
        <taxon>Lactobacillales</taxon>
        <taxon>Lactobacillaceae</taxon>
        <taxon>Dellaglioa</taxon>
    </lineage>
</organism>
<gene>
    <name evidence="2" type="ORF">LABALGLTS371_06760</name>
</gene>
<evidence type="ECO:0000313" key="3">
    <source>
        <dbReference type="Proteomes" id="UP000321659"/>
    </source>
</evidence>
<dbReference type="RefSeq" id="WP_146302540.1">
    <property type="nucleotide sequence ID" value="NZ_JANXKU010000014.1"/>
</dbReference>
<feature type="domain" description="Glycosyltransferase 2-like" evidence="1">
    <location>
        <begin position="6"/>
        <end position="106"/>
    </location>
</feature>
<dbReference type="Proteomes" id="UP000321659">
    <property type="component" value="Unassembled WGS sequence"/>
</dbReference>
<evidence type="ECO:0000259" key="1">
    <source>
        <dbReference type="Pfam" id="PF00535"/>
    </source>
</evidence>
<dbReference type="CDD" id="cd02511">
    <property type="entry name" value="Beta4Glucosyltransferase"/>
    <property type="match status" value="1"/>
</dbReference>
<dbReference type="PANTHER" id="PTHR43630:SF2">
    <property type="entry name" value="GLYCOSYLTRANSFERASE"/>
    <property type="match status" value="1"/>
</dbReference>
<accession>A0A5C6MBB9</accession>
<name>A0A5C6MBB9_9LACO</name>
<dbReference type="Pfam" id="PF00535">
    <property type="entry name" value="Glycos_transf_2"/>
    <property type="match status" value="1"/>
</dbReference>
<dbReference type="EMBL" id="SRRQ01000003">
    <property type="protein sequence ID" value="TWW11503.1"/>
    <property type="molecule type" value="Genomic_DNA"/>
</dbReference>
<evidence type="ECO:0000313" key="2">
    <source>
        <dbReference type="EMBL" id="TWW11503.1"/>
    </source>
</evidence>